<reference evidence="2 3" key="1">
    <citation type="journal article" date="2018" name="Sci. Rep.">
        <title>Genomic signatures of local adaptation to the degree of environmental predictability in rotifers.</title>
        <authorList>
            <person name="Franch-Gras L."/>
            <person name="Hahn C."/>
            <person name="Garcia-Roger E.M."/>
            <person name="Carmona M.J."/>
            <person name="Serra M."/>
            <person name="Gomez A."/>
        </authorList>
    </citation>
    <scope>NUCLEOTIDE SEQUENCE [LARGE SCALE GENOMIC DNA]</scope>
    <source>
        <strain evidence="2">HYR1</strain>
    </source>
</reference>
<dbReference type="AlphaFoldDB" id="A0A3M7RGT8"/>
<proteinExistence type="predicted"/>
<feature type="signal peptide" evidence="1">
    <location>
        <begin position="1"/>
        <end position="16"/>
    </location>
</feature>
<dbReference type="Proteomes" id="UP000276133">
    <property type="component" value="Unassembled WGS sequence"/>
</dbReference>
<evidence type="ECO:0000313" key="2">
    <source>
        <dbReference type="EMBL" id="RNA22783.1"/>
    </source>
</evidence>
<protein>
    <submittedName>
        <fullName evidence="2">Uncharacterized protein</fullName>
    </submittedName>
</protein>
<dbReference type="EMBL" id="REGN01003402">
    <property type="protein sequence ID" value="RNA22783.1"/>
    <property type="molecule type" value="Genomic_DNA"/>
</dbReference>
<keyword evidence="3" id="KW-1185">Reference proteome</keyword>
<name>A0A3M7RGT8_BRAPC</name>
<accession>A0A3M7RGT8</accession>
<keyword evidence="1" id="KW-0732">Signal</keyword>
<sequence>MFSGLLSLAGLKGALAGGILQTGLDIGQQISGNQLRFQNTNIPPNIDSQVKDFKENTQKKLDAKKFDEDKAKKWRKRLNSLPPINSFILRGVDLINGFKNKLEIFQSLENSIDAIYEIFRQIETFRQQIELGRYIERVTNKGKEFQIPEKYQSEINSMKTVLIENFIREAVKKSFQAFSFWPFPFYCDYLKNKTNNAELIQNDTNERMLIYEETINNIRSIVNDHEININFKIDNYLINFNFENESSLFKWSSRDFPFEVEQLFLGNFSTFYSNVKNSSYNAVKVSQIRISIECQSRKINQIFDEILRKFAVNMIHNGESNYRLLDKFYKFSSLTREQLELQYSYGCHLHSKCNLENDSFRKLSNSKRPSISPYTFWRIKLVPKDKNPLKVNEQLHRLNSIFKEIDEPIIISLNGYGQYVNDEFNKHSNVNNCEELNAIE</sequence>
<dbReference type="OrthoDB" id="2421546at2759"/>
<organism evidence="2 3">
    <name type="scientific">Brachionus plicatilis</name>
    <name type="common">Marine rotifer</name>
    <name type="synonym">Brachionus muelleri</name>
    <dbReference type="NCBI Taxonomy" id="10195"/>
    <lineage>
        <taxon>Eukaryota</taxon>
        <taxon>Metazoa</taxon>
        <taxon>Spiralia</taxon>
        <taxon>Gnathifera</taxon>
        <taxon>Rotifera</taxon>
        <taxon>Eurotatoria</taxon>
        <taxon>Monogononta</taxon>
        <taxon>Pseudotrocha</taxon>
        <taxon>Ploima</taxon>
        <taxon>Brachionidae</taxon>
        <taxon>Brachionus</taxon>
    </lineage>
</organism>
<comment type="caution">
    <text evidence="2">The sequence shown here is derived from an EMBL/GenBank/DDBJ whole genome shotgun (WGS) entry which is preliminary data.</text>
</comment>
<gene>
    <name evidence="2" type="ORF">BpHYR1_041620</name>
</gene>
<evidence type="ECO:0000313" key="3">
    <source>
        <dbReference type="Proteomes" id="UP000276133"/>
    </source>
</evidence>
<feature type="chain" id="PRO_5018253988" evidence="1">
    <location>
        <begin position="17"/>
        <end position="440"/>
    </location>
</feature>
<evidence type="ECO:0000256" key="1">
    <source>
        <dbReference type="SAM" id="SignalP"/>
    </source>
</evidence>